<protein>
    <recommendedName>
        <fullName evidence="11">Gustatory receptor</fullName>
    </recommendedName>
</protein>
<dbReference type="GO" id="GO:0038023">
    <property type="term" value="F:signaling receptor activity"/>
    <property type="evidence" value="ECO:0007669"/>
    <property type="project" value="UniProtKB-ARBA"/>
</dbReference>
<comment type="caution">
    <text evidence="9">The sequence shown here is derived from an EMBL/GenBank/DDBJ whole genome shotgun (WGS) entry which is preliminary data.</text>
</comment>
<dbReference type="Proteomes" id="UP000827092">
    <property type="component" value="Unassembled WGS sequence"/>
</dbReference>
<evidence type="ECO:0000256" key="8">
    <source>
        <dbReference type="SAM" id="Phobius"/>
    </source>
</evidence>
<accession>A0AAV6VT13</accession>
<dbReference type="Pfam" id="PF08395">
    <property type="entry name" value="7tm_7"/>
    <property type="match status" value="1"/>
</dbReference>
<organism evidence="9 10">
    <name type="scientific">Oedothorax gibbosus</name>
    <dbReference type="NCBI Taxonomy" id="931172"/>
    <lineage>
        <taxon>Eukaryota</taxon>
        <taxon>Metazoa</taxon>
        <taxon>Ecdysozoa</taxon>
        <taxon>Arthropoda</taxon>
        <taxon>Chelicerata</taxon>
        <taxon>Arachnida</taxon>
        <taxon>Araneae</taxon>
        <taxon>Araneomorphae</taxon>
        <taxon>Entelegynae</taxon>
        <taxon>Araneoidea</taxon>
        <taxon>Linyphiidae</taxon>
        <taxon>Erigoninae</taxon>
        <taxon>Oedothorax</taxon>
    </lineage>
</organism>
<evidence type="ECO:0000313" key="10">
    <source>
        <dbReference type="Proteomes" id="UP000827092"/>
    </source>
</evidence>
<dbReference type="AlphaFoldDB" id="A0AAV6VT13"/>
<evidence type="ECO:0000256" key="1">
    <source>
        <dbReference type="ARBA" id="ARBA00004651"/>
    </source>
</evidence>
<proteinExistence type="predicted"/>
<evidence type="ECO:0000256" key="3">
    <source>
        <dbReference type="ARBA" id="ARBA00022692"/>
    </source>
</evidence>
<keyword evidence="10" id="KW-1185">Reference proteome</keyword>
<dbReference type="EMBL" id="JAFNEN010000025">
    <property type="protein sequence ID" value="KAG8199660.1"/>
    <property type="molecule type" value="Genomic_DNA"/>
</dbReference>
<dbReference type="PANTHER" id="PTHR21421:SF29">
    <property type="entry name" value="GUSTATORY RECEPTOR 5A FOR TREHALOSE-RELATED"/>
    <property type="match status" value="1"/>
</dbReference>
<evidence type="ECO:0000256" key="4">
    <source>
        <dbReference type="ARBA" id="ARBA00022989"/>
    </source>
</evidence>
<gene>
    <name evidence="9" type="ORF">JTE90_022113</name>
</gene>
<evidence type="ECO:0000256" key="5">
    <source>
        <dbReference type="ARBA" id="ARBA00023136"/>
    </source>
</evidence>
<reference evidence="9 10" key="1">
    <citation type="journal article" date="2022" name="Nat. Ecol. Evol.">
        <title>A masculinizing supergene underlies an exaggerated male reproductive morph in a spider.</title>
        <authorList>
            <person name="Hendrickx F."/>
            <person name="De Corte Z."/>
            <person name="Sonet G."/>
            <person name="Van Belleghem S.M."/>
            <person name="Kostlbacher S."/>
            <person name="Vangestel C."/>
        </authorList>
    </citation>
    <scope>NUCLEOTIDE SEQUENCE [LARGE SCALE GENOMIC DNA]</scope>
    <source>
        <strain evidence="9">W744_W776</strain>
    </source>
</reference>
<evidence type="ECO:0008006" key="11">
    <source>
        <dbReference type="Google" id="ProtNLM"/>
    </source>
</evidence>
<keyword evidence="4 8" id="KW-1133">Transmembrane helix</keyword>
<feature type="transmembrane region" description="Helical" evidence="8">
    <location>
        <begin position="317"/>
        <end position="339"/>
    </location>
</feature>
<feature type="coiled-coil region" evidence="7">
    <location>
        <begin position="44"/>
        <end position="71"/>
    </location>
</feature>
<dbReference type="GO" id="GO:0005886">
    <property type="term" value="C:plasma membrane"/>
    <property type="evidence" value="ECO:0007669"/>
    <property type="project" value="UniProtKB-SubCell"/>
</dbReference>
<sequence>MFQNVHVKKRLFDSVAFNLVYTTLLPIVNWITTVSNVMYYCEFCKHLKAMFRNINKKAKTLQKEMEYFEQEDNNPCFGLSDYSSKKCNELLSILTIKDHSCRKTKISTILNYSSSTTDSSKHLRSKSKFKNILLPSRSKRLVSDLEETDHSIEVLDVKNGGNSKKQWNTFMTKFDHAMARKIQNLNEKFIKISLLVQEADDILSLQVLTILSITFVRTCSCIYLYISSDWKDCDPNAWISIGVQIFFDFLAFGSVAMEASLVTEEAQKFAVQIFRVRPVDQTKDLKSHLQSEMAAMTVYATDVQLTAWKFFTVSRNFVPTVIGVTVTYILLIVQLYQVIQDSKCIKKLSN</sequence>
<name>A0AAV6VT13_9ARAC</name>
<dbReference type="InterPro" id="IPR013604">
    <property type="entry name" value="7TM_chemorcpt"/>
</dbReference>
<evidence type="ECO:0000313" key="9">
    <source>
        <dbReference type="EMBL" id="KAG8199660.1"/>
    </source>
</evidence>
<feature type="transmembrane region" description="Helical" evidence="8">
    <location>
        <begin position="20"/>
        <end position="41"/>
    </location>
</feature>
<keyword evidence="7" id="KW-0175">Coiled coil</keyword>
<dbReference type="PANTHER" id="PTHR21421">
    <property type="entry name" value="GUSTATORY RECEPTOR"/>
    <property type="match status" value="1"/>
</dbReference>
<dbReference type="GO" id="GO:0051606">
    <property type="term" value="P:detection of stimulus"/>
    <property type="evidence" value="ECO:0007669"/>
    <property type="project" value="UniProtKB-ARBA"/>
</dbReference>
<keyword evidence="3 8" id="KW-0812">Transmembrane</keyword>
<dbReference type="GO" id="GO:0050909">
    <property type="term" value="P:sensory perception of taste"/>
    <property type="evidence" value="ECO:0007669"/>
    <property type="project" value="InterPro"/>
</dbReference>
<evidence type="ECO:0000256" key="6">
    <source>
        <dbReference type="ARBA" id="ARBA00023170"/>
    </source>
</evidence>
<evidence type="ECO:0000256" key="2">
    <source>
        <dbReference type="ARBA" id="ARBA00022475"/>
    </source>
</evidence>
<keyword evidence="5 8" id="KW-0472">Membrane</keyword>
<comment type="subcellular location">
    <subcellularLocation>
        <location evidence="1">Cell membrane</location>
        <topology evidence="1">Multi-pass membrane protein</topology>
    </subcellularLocation>
</comment>
<keyword evidence="6" id="KW-0675">Receptor</keyword>
<evidence type="ECO:0000256" key="7">
    <source>
        <dbReference type="SAM" id="Coils"/>
    </source>
</evidence>
<keyword evidence="2" id="KW-1003">Cell membrane</keyword>